<gene>
    <name evidence="1" type="ORF">RHMOL_Rhmol08G0252600</name>
</gene>
<name>A0ACC0MSH8_RHOML</name>
<reference evidence="1" key="1">
    <citation type="submission" date="2022-02" db="EMBL/GenBank/DDBJ databases">
        <title>Plant Genome Project.</title>
        <authorList>
            <person name="Zhang R.-G."/>
        </authorList>
    </citation>
    <scope>NUCLEOTIDE SEQUENCE</scope>
    <source>
        <strain evidence="1">AT1</strain>
    </source>
</reference>
<keyword evidence="2" id="KW-1185">Reference proteome</keyword>
<comment type="caution">
    <text evidence="1">The sequence shown here is derived from an EMBL/GenBank/DDBJ whole genome shotgun (WGS) entry which is preliminary data.</text>
</comment>
<dbReference type="Proteomes" id="UP001062846">
    <property type="component" value="Chromosome 8"/>
</dbReference>
<organism evidence="1 2">
    <name type="scientific">Rhododendron molle</name>
    <name type="common">Chinese azalea</name>
    <name type="synonym">Azalea mollis</name>
    <dbReference type="NCBI Taxonomy" id="49168"/>
    <lineage>
        <taxon>Eukaryota</taxon>
        <taxon>Viridiplantae</taxon>
        <taxon>Streptophyta</taxon>
        <taxon>Embryophyta</taxon>
        <taxon>Tracheophyta</taxon>
        <taxon>Spermatophyta</taxon>
        <taxon>Magnoliopsida</taxon>
        <taxon>eudicotyledons</taxon>
        <taxon>Gunneridae</taxon>
        <taxon>Pentapetalae</taxon>
        <taxon>asterids</taxon>
        <taxon>Ericales</taxon>
        <taxon>Ericaceae</taxon>
        <taxon>Ericoideae</taxon>
        <taxon>Rhodoreae</taxon>
        <taxon>Rhododendron</taxon>
    </lineage>
</organism>
<evidence type="ECO:0000313" key="2">
    <source>
        <dbReference type="Proteomes" id="UP001062846"/>
    </source>
</evidence>
<dbReference type="EMBL" id="CM046395">
    <property type="protein sequence ID" value="KAI8543870.1"/>
    <property type="molecule type" value="Genomic_DNA"/>
</dbReference>
<proteinExistence type="predicted"/>
<sequence length="74" mass="8325">MRRRLLPLLAILCRHKEMINMSTNKMSLIINSIHQRKGGFVVAVDSSRRVKIALNGGWQVWEVSCCAGANGFIK</sequence>
<evidence type="ECO:0000313" key="1">
    <source>
        <dbReference type="EMBL" id="KAI8543870.1"/>
    </source>
</evidence>
<accession>A0ACC0MSH8</accession>
<protein>
    <submittedName>
        <fullName evidence="1">Uncharacterized protein</fullName>
    </submittedName>
</protein>